<dbReference type="GO" id="GO:0008324">
    <property type="term" value="F:monoatomic cation transmembrane transporter activity"/>
    <property type="evidence" value="ECO:0007669"/>
    <property type="project" value="InterPro"/>
</dbReference>
<accession>A0A6M1RQV7</accession>
<dbReference type="InterPro" id="IPR004680">
    <property type="entry name" value="Cit_transptr-like_dom"/>
</dbReference>
<proteinExistence type="predicted"/>
<evidence type="ECO:0000256" key="6">
    <source>
        <dbReference type="ARBA" id="ARBA00023136"/>
    </source>
</evidence>
<feature type="transmembrane region" description="Helical" evidence="7">
    <location>
        <begin position="574"/>
        <end position="593"/>
    </location>
</feature>
<dbReference type="PANTHER" id="PTHR43652:SF2">
    <property type="entry name" value="BASIC AMINO ACID ANTIPORTER YFCC-RELATED"/>
    <property type="match status" value="1"/>
</dbReference>
<feature type="transmembrane region" description="Helical" evidence="7">
    <location>
        <begin position="144"/>
        <end position="162"/>
    </location>
</feature>
<sequence>MNPEYIALVLILGGALYLFWTQKVRMDVTALGVMLALIVPWPRPDGHWRGLLTPAEGFSGFGSVAVVMVAAMFVFGAALARTGATELWGLRVLRVCARTELGLQAGVLASTTLVSMFVNDTTVVILFLPLIMTLCRERGWSPSRFLMIAAYGSLLGGQWTLIGTRSNIIISDILRQQTGAGFGFFDLTPVAAAVFVVCGAALLLVGRRFLPAEERGESLEDRLARHYLTEVMVTPRSGLLGRPIREVVAALGPEVAWMGLVRGQERLPPADWLHLQAGDVLILQGPVPVIGGLLKSRDFQLQEELALNDRTLRSVDLVTVEAILAPRSNYVGRTLEEVRFTQDYGFTVLGIARRGRSLEERPAQTPLQEGDSLLLLGHVTALPRLAANPDLIVLAQQEFVPFNRSRAVLTLGLLLGVVVTAATGWLSPAVSIPCAALIVVLTDCVKVRDLYQVVDWQAVVTAAGLIPFGLAVEKTGAARDLAELAVQWLQGWGPMALLGGLCLLALVLTHFVDNSAVGIILAPVAYNVAVILGVDPKPFMVGMAVCISASFCTPFAHESTILVMGPGRYRFRHYLQVGGLLAVLTWLLTTWLTPQVWPF</sequence>
<dbReference type="PROSITE" id="PS51202">
    <property type="entry name" value="RCK_C"/>
    <property type="match status" value="2"/>
</dbReference>
<dbReference type="Proteomes" id="UP000477311">
    <property type="component" value="Unassembled WGS sequence"/>
</dbReference>
<dbReference type="Pfam" id="PF02080">
    <property type="entry name" value="TrkA_C"/>
    <property type="match status" value="1"/>
</dbReference>
<keyword evidence="4" id="KW-0677">Repeat</keyword>
<organism evidence="9 10">
    <name type="scientific">Limisphaera ngatamarikiensis</name>
    <dbReference type="NCBI Taxonomy" id="1324935"/>
    <lineage>
        <taxon>Bacteria</taxon>
        <taxon>Pseudomonadati</taxon>
        <taxon>Verrucomicrobiota</taxon>
        <taxon>Verrucomicrobiia</taxon>
        <taxon>Limisphaerales</taxon>
        <taxon>Limisphaeraceae</taxon>
        <taxon>Limisphaera</taxon>
    </lineage>
</organism>
<feature type="transmembrane region" description="Helical" evidence="7">
    <location>
        <begin position="540"/>
        <end position="562"/>
    </location>
</feature>
<dbReference type="PANTHER" id="PTHR43652">
    <property type="entry name" value="BASIC AMINO ACID ANTIPORTER YFCC-RELATED"/>
    <property type="match status" value="1"/>
</dbReference>
<feature type="domain" description="RCK C-terminal" evidence="8">
    <location>
        <begin position="216"/>
        <end position="299"/>
    </location>
</feature>
<evidence type="ECO:0000313" key="9">
    <source>
        <dbReference type="EMBL" id="NGO39767.1"/>
    </source>
</evidence>
<dbReference type="SUPFAM" id="SSF116726">
    <property type="entry name" value="TrkA C-terminal domain-like"/>
    <property type="match status" value="2"/>
</dbReference>
<evidence type="ECO:0000313" key="10">
    <source>
        <dbReference type="Proteomes" id="UP000477311"/>
    </source>
</evidence>
<dbReference type="InterPro" id="IPR006037">
    <property type="entry name" value="RCK_C"/>
</dbReference>
<evidence type="ECO:0000259" key="8">
    <source>
        <dbReference type="PROSITE" id="PS51202"/>
    </source>
</evidence>
<reference evidence="9 10" key="1">
    <citation type="submission" date="2020-02" db="EMBL/GenBank/DDBJ databases">
        <title>Draft genome sequence of Limisphaera ngatamarikiensis NGM72.4T, a thermophilic Verrucomicrobia grouped in subdivision 3.</title>
        <authorList>
            <person name="Carere C.R."/>
            <person name="Steen J."/>
            <person name="Hugenholtz P."/>
            <person name="Stott M.B."/>
        </authorList>
    </citation>
    <scope>NUCLEOTIDE SEQUENCE [LARGE SCALE GENOMIC DNA]</scope>
    <source>
        <strain evidence="9 10">NGM72.4</strain>
    </source>
</reference>
<protein>
    <submittedName>
        <fullName evidence="9">SLC13 family permease</fullName>
    </submittedName>
</protein>
<dbReference type="AlphaFoldDB" id="A0A6M1RQV7"/>
<evidence type="ECO:0000256" key="4">
    <source>
        <dbReference type="ARBA" id="ARBA00022737"/>
    </source>
</evidence>
<dbReference type="InterPro" id="IPR036721">
    <property type="entry name" value="RCK_C_sf"/>
</dbReference>
<dbReference type="Pfam" id="PF03600">
    <property type="entry name" value="CitMHS"/>
    <property type="match status" value="1"/>
</dbReference>
<gene>
    <name evidence="9" type="ORF">G4L39_10225</name>
</gene>
<feature type="transmembrane region" description="Helical" evidence="7">
    <location>
        <begin position="408"/>
        <end position="441"/>
    </location>
</feature>
<dbReference type="InterPro" id="IPR051679">
    <property type="entry name" value="DASS-Related_Transporters"/>
</dbReference>
<feature type="transmembrane region" description="Helical" evidence="7">
    <location>
        <begin position="516"/>
        <end position="534"/>
    </location>
</feature>
<evidence type="ECO:0000256" key="1">
    <source>
        <dbReference type="ARBA" id="ARBA00004141"/>
    </source>
</evidence>
<feature type="transmembrane region" description="Helical" evidence="7">
    <location>
        <begin position="101"/>
        <end position="132"/>
    </location>
</feature>
<comment type="caution">
    <text evidence="9">The sequence shown here is derived from an EMBL/GenBank/DDBJ whole genome shotgun (WGS) entry which is preliminary data.</text>
</comment>
<keyword evidence="3 7" id="KW-0812">Transmembrane</keyword>
<keyword evidence="6 7" id="KW-0472">Membrane</keyword>
<feature type="transmembrane region" description="Helical" evidence="7">
    <location>
        <begin position="492"/>
        <end position="509"/>
    </location>
</feature>
<feature type="transmembrane region" description="Helical" evidence="7">
    <location>
        <begin position="183"/>
        <end position="205"/>
    </location>
</feature>
<dbReference type="GO" id="GO:0005886">
    <property type="term" value="C:plasma membrane"/>
    <property type="evidence" value="ECO:0007669"/>
    <property type="project" value="TreeGrafter"/>
</dbReference>
<dbReference type="EMBL" id="JAAKYA010000071">
    <property type="protein sequence ID" value="NGO39767.1"/>
    <property type="molecule type" value="Genomic_DNA"/>
</dbReference>
<feature type="transmembrane region" description="Helical" evidence="7">
    <location>
        <begin position="6"/>
        <end position="21"/>
    </location>
</feature>
<dbReference type="GO" id="GO:0006813">
    <property type="term" value="P:potassium ion transport"/>
    <property type="evidence" value="ECO:0007669"/>
    <property type="project" value="InterPro"/>
</dbReference>
<dbReference type="RefSeq" id="WP_165107989.1">
    <property type="nucleotide sequence ID" value="NZ_JAAKYA010000071.1"/>
</dbReference>
<keyword evidence="10" id="KW-1185">Reference proteome</keyword>
<feature type="transmembrane region" description="Helical" evidence="7">
    <location>
        <begin position="58"/>
        <end position="80"/>
    </location>
</feature>
<keyword evidence="2" id="KW-0813">Transport</keyword>
<evidence type="ECO:0000256" key="7">
    <source>
        <dbReference type="SAM" id="Phobius"/>
    </source>
</evidence>
<dbReference type="Gene3D" id="3.30.70.1450">
    <property type="entry name" value="Regulator of K+ conductance, C-terminal domain"/>
    <property type="match status" value="2"/>
</dbReference>
<name>A0A6M1RQV7_9BACT</name>
<evidence type="ECO:0000256" key="5">
    <source>
        <dbReference type="ARBA" id="ARBA00022989"/>
    </source>
</evidence>
<evidence type="ECO:0000256" key="3">
    <source>
        <dbReference type="ARBA" id="ARBA00022692"/>
    </source>
</evidence>
<evidence type="ECO:0000256" key="2">
    <source>
        <dbReference type="ARBA" id="ARBA00022448"/>
    </source>
</evidence>
<comment type="subcellular location">
    <subcellularLocation>
        <location evidence="1">Membrane</location>
        <topology evidence="1">Multi-pass membrane protein</topology>
    </subcellularLocation>
</comment>
<feature type="domain" description="RCK C-terminal" evidence="8">
    <location>
        <begin position="307"/>
        <end position="391"/>
    </location>
</feature>
<keyword evidence="5 7" id="KW-1133">Transmembrane helix</keyword>